<dbReference type="InterPro" id="IPR013424">
    <property type="entry name" value="Ice-binding_C"/>
</dbReference>
<evidence type="ECO:0000313" key="3">
    <source>
        <dbReference type="EMBL" id="QYM79705.1"/>
    </source>
</evidence>
<dbReference type="InterPro" id="IPR012332">
    <property type="entry name" value="Autotransporter_pectin_lyase_C"/>
</dbReference>
<dbReference type="Pfam" id="PF12951">
    <property type="entry name" value="PATR"/>
    <property type="match status" value="15"/>
</dbReference>
<dbReference type="Proteomes" id="UP000825051">
    <property type="component" value="Chromosome"/>
</dbReference>
<dbReference type="PANTHER" id="PTHR35037">
    <property type="entry name" value="C-TERMINAL REGION OF AIDA-LIKE PROTEIN"/>
    <property type="match status" value="1"/>
</dbReference>
<dbReference type="PANTHER" id="PTHR35037:SF3">
    <property type="entry name" value="C-TERMINAL REGION OF AIDA-LIKE PROTEIN"/>
    <property type="match status" value="1"/>
</dbReference>
<gene>
    <name evidence="3" type="ORF">K0B96_03540</name>
</gene>
<reference evidence="3" key="1">
    <citation type="submission" date="2021-08" db="EMBL/GenBank/DDBJ databases">
        <title>Genome of a novel bacterium of the phylum Verrucomicrobia, Oleiharenicola sp. KSB-15.</title>
        <authorList>
            <person name="Chung J.-H."/>
            <person name="Ahn J.-H."/>
            <person name="Yoon Y."/>
            <person name="Kim D.-Y."/>
            <person name="An S.-H."/>
            <person name="Park I."/>
            <person name="Yeon J."/>
        </authorList>
    </citation>
    <scope>NUCLEOTIDE SEQUENCE</scope>
    <source>
        <strain evidence="3">KSB-15</strain>
    </source>
</reference>
<accession>A0A8F9XHT9</accession>
<dbReference type="KEGG" id="ole:K0B96_03540"/>
<dbReference type="Gene3D" id="2.160.20.20">
    <property type="match status" value="6"/>
</dbReference>
<protein>
    <submittedName>
        <fullName evidence="3">Autotransporter-associated beta strand repeat-containing protein</fullName>
    </submittedName>
</protein>
<evidence type="ECO:0000256" key="2">
    <source>
        <dbReference type="SAM" id="SignalP"/>
    </source>
</evidence>
<dbReference type="EMBL" id="CP080507">
    <property type="protein sequence ID" value="QYM79705.1"/>
    <property type="molecule type" value="Genomic_DNA"/>
</dbReference>
<name>A0A8F9XHT9_9BACT</name>
<dbReference type="NCBIfam" id="TIGR02601">
    <property type="entry name" value="autotrns_rpt"/>
    <property type="match status" value="13"/>
</dbReference>
<feature type="chain" id="PRO_5034817451" evidence="2">
    <location>
        <begin position="23"/>
        <end position="1471"/>
    </location>
</feature>
<evidence type="ECO:0000256" key="1">
    <source>
        <dbReference type="ARBA" id="ARBA00022729"/>
    </source>
</evidence>
<dbReference type="InterPro" id="IPR051551">
    <property type="entry name" value="Autotransporter_adhesion"/>
</dbReference>
<sequence>MLLPRHAFLLFLVTLLTLPLAAQTITYNDGDNNATAYDSTGKGYNLTIASGATATQSGDLTGNGTFLKTGAGTLTLTGTNLFASLFRISAGTVVADAAALATTNSGLIDNQSSLVINQAVDGTLDGQVSGTGSFTKTGAGTLTFSSAPALAPGYSGDTILAEGTLKLGHSYDLQLSTVIMSGGTLDLSGVGSAEFGGLSGSDNLALAGSLTIGNSLTNASSTYSGALSGSMSLTKSGTGTLILAGVNTYSGGTSLYGGTLQIAADSALGAVPLSPMGIHLLFGNATLATTAGFTLNANRTIYLTASAAIDTATDTTLAFAGLIQGFGNLTKSGAGTLVLSGANTYTGNTTVSAGTLVLGTGSTLQNSTVALNGGSLAFGLLTNATIGGLAGSGALALANDSADAVALTIGANNAANTYSGILSGPGSLIKTGTGSLTLSAANTYSGGTTISAGTLLGDATSLQGDILNNAALTFNQTTPGTYAGTLSGTGSLTKTGTDNLTLSATNTYSGSTTVSAGTLSIPADSALGQPPATATPGSLTLDGGTLATTATFELNANRGIALGASGGTFDTAAGTGLTYGGIIAGSGALTKSGDGTLTLAGANTFTGDTTVAAGSLVLGDANALQYSTVTVSAGSLGFGHLTSANLGGLTGTAPLSLINESAAAVALTIGGSNVDGTYSGALSGTGSLTKTGSGTLTLSGANTYSGGTTVSVGTLVGDATSLQGDIVSNAALVFDQASAGTYAGSLSGTGSLTKSGAGTLTLSGASTFSGTTTLLAGNVTLAHSDALQNSIVIRNGGTFDFGTLTSAALGGLTGSANLALVNANSAAVALSLGHNNVNTTYDGVLSGAGSLTKTGSGSLTLTQAQTYVGGTTIAAGTLILNPGAAVIGNITDHGTLTFNRSDDYHFDNVISGTGGMTNTGNIVRFSAAQTYTGPTRLSAGILVLPTTFDNALSASTVVTVDSGAKLDLSGRNQTFAGLSGGGTIYSFTSTTSALTLDLAAGQLQVFSGNLGGADPDFGLIKTGGGLQMLIGANVYTGPTTISGGTLQLGLGGVDGSLNPVSAITNNGTLAFYRSNTTTQGTDFGAISGSGQLSIQGGTLVLTSDNAITGTTTIVDGTLQLGNGGATGSVAGDITDHGTVVFNRSGDYTFGHSISGTGGLTNNGNIVRFSAAQTYTGPTQINTGILVLPTTADNTLSASTVVTVANGAKLDLSGRNQTFAGLSGAGTVYSFNSTASTLTLAVAADQSQVFSGNLGGADPHFALTKSGDGTQTLSGANTYTGGTTVSQGTLLANNTAGSATGTGSVTVLDGGTLGGTGFIGGPAVFATGAHLAPGNSPGTLTFTDGLTLNAGSVLDFQLGATSDLLVVSGGPLAGPTSGTVILNLTDAGGFAASTYTLFDYTGATLSNFDLTDFTFGTTVPGYTYTLGFSGSTLQLTAVTAVPEPATYAALLGATVLSLTLWRRRRSARPVRL</sequence>
<dbReference type="SUPFAM" id="SSF51126">
    <property type="entry name" value="Pectin lyase-like"/>
    <property type="match status" value="5"/>
</dbReference>
<organism evidence="3 4">
    <name type="scientific">Horticoccus luteus</name>
    <dbReference type="NCBI Taxonomy" id="2862869"/>
    <lineage>
        <taxon>Bacteria</taxon>
        <taxon>Pseudomonadati</taxon>
        <taxon>Verrucomicrobiota</taxon>
        <taxon>Opitutia</taxon>
        <taxon>Opitutales</taxon>
        <taxon>Opitutaceae</taxon>
        <taxon>Horticoccus</taxon>
    </lineage>
</organism>
<proteinExistence type="predicted"/>
<keyword evidence="4" id="KW-1185">Reference proteome</keyword>
<feature type="signal peptide" evidence="2">
    <location>
        <begin position="1"/>
        <end position="22"/>
    </location>
</feature>
<dbReference type="InterPro" id="IPR011050">
    <property type="entry name" value="Pectin_lyase_fold/virulence"/>
</dbReference>
<keyword evidence="1 2" id="KW-0732">Signal</keyword>
<dbReference type="NCBIfam" id="TIGR02595">
    <property type="entry name" value="PEP_CTERM"/>
    <property type="match status" value="1"/>
</dbReference>
<dbReference type="RefSeq" id="WP_220163919.1">
    <property type="nucleotide sequence ID" value="NZ_CP080507.1"/>
</dbReference>
<dbReference type="InterPro" id="IPR013425">
    <property type="entry name" value="Autotrns_rpt"/>
</dbReference>
<evidence type="ECO:0000313" key="4">
    <source>
        <dbReference type="Proteomes" id="UP000825051"/>
    </source>
</evidence>